<accession>A0ABP7YV00</accession>
<feature type="compositionally biased region" description="Basic and acidic residues" evidence="1">
    <location>
        <begin position="129"/>
        <end position="142"/>
    </location>
</feature>
<dbReference type="PANTHER" id="PTHR33824:SF7">
    <property type="entry name" value="POLYKETIDE CYCLASE_DEHYDRASE AND LIPID TRANSPORT SUPERFAMILY PROTEIN"/>
    <property type="match status" value="1"/>
</dbReference>
<evidence type="ECO:0000256" key="1">
    <source>
        <dbReference type="SAM" id="MobiDB-lite"/>
    </source>
</evidence>
<reference evidence="4" key="1">
    <citation type="journal article" date="2019" name="Int. J. Syst. Evol. Microbiol.">
        <title>The Global Catalogue of Microorganisms (GCM) 10K type strain sequencing project: providing services to taxonomists for standard genome sequencing and annotation.</title>
        <authorList>
            <consortium name="The Broad Institute Genomics Platform"/>
            <consortium name="The Broad Institute Genome Sequencing Center for Infectious Disease"/>
            <person name="Wu L."/>
            <person name="Ma J."/>
        </authorList>
    </citation>
    <scope>NUCLEOTIDE SEQUENCE [LARGE SCALE GENOMIC DNA]</scope>
    <source>
        <strain evidence="4">JCM 17316</strain>
    </source>
</reference>
<evidence type="ECO:0000259" key="2">
    <source>
        <dbReference type="Pfam" id="PF03364"/>
    </source>
</evidence>
<dbReference type="EMBL" id="BAABDO010000038">
    <property type="protein sequence ID" value="GAA4141752.1"/>
    <property type="molecule type" value="Genomic_DNA"/>
</dbReference>
<sequence length="352" mass="38465">MKLPKRTSRLLLGRLAKRLPVGGKQSPVDRVTDILTAGGSKIPIPVNRTTGAAGGALLGVAASVAAARLIGRMQREKEGGAAGAAGSAAKSAVSTAKSAVSSATQEAPAETGQAAGGEQAAGSEQGAGGERKERKGLLDKVTGRGGRGGGKKIKVTNIVEQIDIGAPRRMVYDQWTQFEDFPSFMKKVISVNQESDEKLTWTAQIFWSTRSWESTITQQTPDEHIAWQSKGAKGHVDGSVTFHELAPDMTRVLVDLEYHPKGFFEKTANLWRAQGRRTRLELKHFRRHLTNHVLTHPEELHGWRGQIRDSEVVVSHEEAVGEKGGEKKEAAREEPRRERAEERAERREHEKV</sequence>
<dbReference type="Gene3D" id="3.30.530.20">
    <property type="match status" value="1"/>
</dbReference>
<dbReference type="InterPro" id="IPR023393">
    <property type="entry name" value="START-like_dom_sf"/>
</dbReference>
<organism evidence="3 4">
    <name type="scientific">Actinomadura keratinilytica</name>
    <dbReference type="NCBI Taxonomy" id="547461"/>
    <lineage>
        <taxon>Bacteria</taxon>
        <taxon>Bacillati</taxon>
        <taxon>Actinomycetota</taxon>
        <taxon>Actinomycetes</taxon>
        <taxon>Streptosporangiales</taxon>
        <taxon>Thermomonosporaceae</taxon>
        <taxon>Actinomadura</taxon>
    </lineage>
</organism>
<feature type="region of interest" description="Disordered" evidence="1">
    <location>
        <begin position="99"/>
        <end position="152"/>
    </location>
</feature>
<dbReference type="InterPro" id="IPR005031">
    <property type="entry name" value="COQ10_START"/>
</dbReference>
<feature type="compositionally biased region" description="Low complexity" evidence="1">
    <location>
        <begin position="99"/>
        <end position="124"/>
    </location>
</feature>
<dbReference type="InterPro" id="IPR047137">
    <property type="entry name" value="ORF3"/>
</dbReference>
<keyword evidence="4" id="KW-1185">Reference proteome</keyword>
<comment type="caution">
    <text evidence="3">The sequence shown here is derived from an EMBL/GenBank/DDBJ whole genome shotgun (WGS) entry which is preliminary data.</text>
</comment>
<dbReference type="Proteomes" id="UP001500266">
    <property type="component" value="Unassembled WGS sequence"/>
</dbReference>
<name>A0ABP7YV00_9ACTN</name>
<protein>
    <recommendedName>
        <fullName evidence="2">Coenzyme Q-binding protein COQ10 START domain-containing protein</fullName>
    </recommendedName>
</protein>
<evidence type="ECO:0000313" key="4">
    <source>
        <dbReference type="Proteomes" id="UP001500266"/>
    </source>
</evidence>
<evidence type="ECO:0000313" key="3">
    <source>
        <dbReference type="EMBL" id="GAA4141752.1"/>
    </source>
</evidence>
<dbReference type="RefSeq" id="WP_345021762.1">
    <property type="nucleotide sequence ID" value="NZ_BAABDO010000038.1"/>
</dbReference>
<dbReference type="Pfam" id="PF03364">
    <property type="entry name" value="Polyketide_cyc"/>
    <property type="match status" value="1"/>
</dbReference>
<feature type="region of interest" description="Disordered" evidence="1">
    <location>
        <begin position="312"/>
        <end position="352"/>
    </location>
</feature>
<dbReference type="CDD" id="cd07817">
    <property type="entry name" value="SRPBCC_8"/>
    <property type="match status" value="1"/>
</dbReference>
<dbReference type="SUPFAM" id="SSF55961">
    <property type="entry name" value="Bet v1-like"/>
    <property type="match status" value="1"/>
</dbReference>
<gene>
    <name evidence="3" type="ORF">GCM10022416_30040</name>
</gene>
<feature type="domain" description="Coenzyme Q-binding protein COQ10 START" evidence="2">
    <location>
        <begin position="164"/>
        <end position="284"/>
    </location>
</feature>
<proteinExistence type="predicted"/>
<dbReference type="PANTHER" id="PTHR33824">
    <property type="entry name" value="POLYKETIDE CYCLASE/DEHYDRASE AND LIPID TRANSPORT SUPERFAMILY PROTEIN"/>
    <property type="match status" value="1"/>
</dbReference>